<dbReference type="Proteomes" id="UP000556700">
    <property type="component" value="Unassembled WGS sequence"/>
</dbReference>
<comment type="caution">
    <text evidence="1">The sequence shown here is derived from an EMBL/GenBank/DDBJ whole genome shotgun (WGS) entry which is preliminary data.</text>
</comment>
<dbReference type="EMBL" id="CAIJDO010000138">
    <property type="protein sequence ID" value="CAD0004820.1"/>
    <property type="molecule type" value="Genomic_DNA"/>
</dbReference>
<sequence>MSIFTGVLYNCLIFKILWYRSDHSLFFMQKVRVAMKISQQYPLSETVHVYEFVLGGK</sequence>
<gene>
    <name evidence="1" type="ORF">FLACHUCJ7_02038</name>
</gene>
<protein>
    <submittedName>
        <fullName evidence="1">Uncharacterized protein</fullName>
    </submittedName>
</protein>
<reference evidence="1 2" key="1">
    <citation type="submission" date="2020-06" db="EMBL/GenBank/DDBJ databases">
        <authorList>
            <person name="Criscuolo A."/>
        </authorList>
    </citation>
    <scope>NUCLEOTIDE SEQUENCE [LARGE SCALE GENOMIC DNA]</scope>
    <source>
        <strain evidence="2">CIP 110025</strain>
    </source>
</reference>
<evidence type="ECO:0000313" key="2">
    <source>
        <dbReference type="Proteomes" id="UP000556700"/>
    </source>
</evidence>
<proteinExistence type="predicted"/>
<accession>A0A6V6YZ91</accession>
<dbReference type="AlphaFoldDB" id="A0A6V6YZ91"/>
<evidence type="ECO:0000313" key="1">
    <source>
        <dbReference type="EMBL" id="CAD0004820.1"/>
    </source>
</evidence>
<keyword evidence="2" id="KW-1185">Reference proteome</keyword>
<name>A0A6V6YZ91_9FLAO</name>
<organism evidence="1 2">
    <name type="scientific">Flavobacterium chungangense</name>
    <dbReference type="NCBI Taxonomy" id="554283"/>
    <lineage>
        <taxon>Bacteria</taxon>
        <taxon>Pseudomonadati</taxon>
        <taxon>Bacteroidota</taxon>
        <taxon>Flavobacteriia</taxon>
        <taxon>Flavobacteriales</taxon>
        <taxon>Flavobacteriaceae</taxon>
        <taxon>Flavobacterium</taxon>
    </lineage>
</organism>